<proteinExistence type="predicted"/>
<keyword evidence="2" id="KW-0813">Transport</keyword>
<dbReference type="InterPro" id="IPR036259">
    <property type="entry name" value="MFS_trans_sf"/>
</dbReference>
<dbReference type="GO" id="GO:0022857">
    <property type="term" value="F:transmembrane transporter activity"/>
    <property type="evidence" value="ECO:0007669"/>
    <property type="project" value="InterPro"/>
</dbReference>
<dbReference type="PROSITE" id="PS00216">
    <property type="entry name" value="SUGAR_TRANSPORT_1"/>
    <property type="match status" value="1"/>
</dbReference>
<evidence type="ECO:0000256" key="2">
    <source>
        <dbReference type="ARBA" id="ARBA00022448"/>
    </source>
</evidence>
<evidence type="ECO:0000313" key="6">
    <source>
        <dbReference type="EMBL" id="MCI53334.1"/>
    </source>
</evidence>
<evidence type="ECO:0000256" key="5">
    <source>
        <dbReference type="ARBA" id="ARBA00023136"/>
    </source>
</evidence>
<keyword evidence="6" id="KW-0762">Sugar transport</keyword>
<dbReference type="Proteomes" id="UP000265520">
    <property type="component" value="Unassembled WGS sequence"/>
</dbReference>
<accession>A0A392SYP4</accession>
<comment type="subcellular location">
    <subcellularLocation>
        <location evidence="1">Membrane</location>
        <topology evidence="1">Multi-pass membrane protein</topology>
    </subcellularLocation>
</comment>
<protein>
    <submittedName>
        <fullName evidence="6">Sugar transporter ERD6-like 6-like</fullName>
    </submittedName>
</protein>
<dbReference type="GO" id="GO:0016020">
    <property type="term" value="C:membrane"/>
    <property type="evidence" value="ECO:0007669"/>
    <property type="project" value="UniProtKB-SubCell"/>
</dbReference>
<dbReference type="EMBL" id="LXQA010461698">
    <property type="protein sequence ID" value="MCI53334.1"/>
    <property type="molecule type" value="Genomic_DNA"/>
</dbReference>
<organism evidence="6 7">
    <name type="scientific">Trifolium medium</name>
    <dbReference type="NCBI Taxonomy" id="97028"/>
    <lineage>
        <taxon>Eukaryota</taxon>
        <taxon>Viridiplantae</taxon>
        <taxon>Streptophyta</taxon>
        <taxon>Embryophyta</taxon>
        <taxon>Tracheophyta</taxon>
        <taxon>Spermatophyta</taxon>
        <taxon>Magnoliopsida</taxon>
        <taxon>eudicotyledons</taxon>
        <taxon>Gunneridae</taxon>
        <taxon>Pentapetalae</taxon>
        <taxon>rosids</taxon>
        <taxon>fabids</taxon>
        <taxon>Fabales</taxon>
        <taxon>Fabaceae</taxon>
        <taxon>Papilionoideae</taxon>
        <taxon>50 kb inversion clade</taxon>
        <taxon>NPAAA clade</taxon>
        <taxon>Hologalegina</taxon>
        <taxon>IRL clade</taxon>
        <taxon>Trifolieae</taxon>
        <taxon>Trifolium</taxon>
    </lineage>
</organism>
<feature type="non-terminal residue" evidence="6">
    <location>
        <position position="1"/>
    </location>
</feature>
<evidence type="ECO:0000256" key="3">
    <source>
        <dbReference type="ARBA" id="ARBA00022692"/>
    </source>
</evidence>
<keyword evidence="4" id="KW-1133">Transmembrane helix</keyword>
<dbReference type="InterPro" id="IPR005829">
    <property type="entry name" value="Sugar_transporter_CS"/>
</dbReference>
<keyword evidence="5" id="KW-0472">Membrane</keyword>
<evidence type="ECO:0000256" key="4">
    <source>
        <dbReference type="ARBA" id="ARBA00022989"/>
    </source>
</evidence>
<name>A0A392SYP4_9FABA</name>
<dbReference type="Gene3D" id="1.20.1250.20">
    <property type="entry name" value="MFS general substrate transporter like domains"/>
    <property type="match status" value="1"/>
</dbReference>
<keyword evidence="7" id="KW-1185">Reference proteome</keyword>
<sequence length="53" mass="5773">GAIASGQIAEYVGRKGSLMIASIPNIIGWLAISFAKVSSTAVCKWYEWFGFEF</sequence>
<dbReference type="AlphaFoldDB" id="A0A392SYP4"/>
<keyword evidence="3" id="KW-0812">Transmembrane</keyword>
<reference evidence="6 7" key="1">
    <citation type="journal article" date="2018" name="Front. Plant Sci.">
        <title>Red Clover (Trifolium pratense) and Zigzag Clover (T. medium) - A Picture of Genomic Similarities and Differences.</title>
        <authorList>
            <person name="Dluhosova J."/>
            <person name="Istvanek J."/>
            <person name="Nedelnik J."/>
            <person name="Repkova J."/>
        </authorList>
    </citation>
    <scope>NUCLEOTIDE SEQUENCE [LARGE SCALE GENOMIC DNA]</scope>
    <source>
        <strain evidence="7">cv. 10/8</strain>
        <tissue evidence="6">Leaf</tissue>
    </source>
</reference>
<evidence type="ECO:0000313" key="7">
    <source>
        <dbReference type="Proteomes" id="UP000265520"/>
    </source>
</evidence>
<evidence type="ECO:0000256" key="1">
    <source>
        <dbReference type="ARBA" id="ARBA00004141"/>
    </source>
</evidence>
<comment type="caution">
    <text evidence="6">The sequence shown here is derived from an EMBL/GenBank/DDBJ whole genome shotgun (WGS) entry which is preliminary data.</text>
</comment>